<accession>A0A0F7UIB5</accession>
<keyword evidence="2" id="KW-1015">Disulfide bond</keyword>
<dbReference type="GO" id="GO:0005576">
    <property type="term" value="C:extracellular region"/>
    <property type="evidence" value="ECO:0007669"/>
    <property type="project" value="InterPro"/>
</dbReference>
<name>A0A0F7UIB5_NEOCL</name>
<dbReference type="Gene3D" id="3.50.4.10">
    <property type="entry name" value="Hepatocyte Growth Factor"/>
    <property type="match status" value="1"/>
</dbReference>
<evidence type="ECO:0000313" key="5">
    <source>
        <dbReference type="EMBL" id="CEL69764.1"/>
    </source>
</evidence>
<organism evidence="5">
    <name type="scientific">Neospora caninum (strain Liverpool)</name>
    <dbReference type="NCBI Taxonomy" id="572307"/>
    <lineage>
        <taxon>Eukaryota</taxon>
        <taxon>Sar</taxon>
        <taxon>Alveolata</taxon>
        <taxon>Apicomplexa</taxon>
        <taxon>Conoidasida</taxon>
        <taxon>Coccidia</taxon>
        <taxon>Eucoccidiorida</taxon>
        <taxon>Eimeriorina</taxon>
        <taxon>Sarcocystidae</taxon>
        <taxon>Neospora</taxon>
    </lineage>
</organism>
<dbReference type="InterPro" id="IPR050546">
    <property type="entry name" value="Glycosyl_Hydrlase_16"/>
</dbReference>
<dbReference type="GO" id="GO:0006508">
    <property type="term" value="P:proteolysis"/>
    <property type="evidence" value="ECO:0007669"/>
    <property type="project" value="InterPro"/>
</dbReference>
<dbReference type="Gene3D" id="2.60.120.200">
    <property type="match status" value="1"/>
</dbReference>
<dbReference type="GO" id="GO:0009251">
    <property type="term" value="P:glucan catabolic process"/>
    <property type="evidence" value="ECO:0007669"/>
    <property type="project" value="TreeGrafter"/>
</dbReference>
<feature type="domain" description="Apple" evidence="4">
    <location>
        <begin position="290"/>
        <end position="363"/>
    </location>
</feature>
<dbReference type="Pfam" id="PF14295">
    <property type="entry name" value="PAN_4"/>
    <property type="match status" value="1"/>
</dbReference>
<evidence type="ECO:0000256" key="1">
    <source>
        <dbReference type="ARBA" id="ARBA00022737"/>
    </source>
</evidence>
<proteinExistence type="predicted"/>
<dbReference type="InterPro" id="IPR003609">
    <property type="entry name" value="Pan_app"/>
</dbReference>
<dbReference type="EMBL" id="LN714486">
    <property type="protein sequence ID" value="CEL69764.1"/>
    <property type="molecule type" value="Genomic_DNA"/>
</dbReference>
<dbReference type="PANTHER" id="PTHR10963">
    <property type="entry name" value="GLYCOSYL HYDROLASE-RELATED"/>
    <property type="match status" value="1"/>
</dbReference>
<dbReference type="InterPro" id="IPR013320">
    <property type="entry name" value="ConA-like_dom_sf"/>
</dbReference>
<dbReference type="InterPro" id="IPR000177">
    <property type="entry name" value="Apple"/>
</dbReference>
<sequence length="417" mass="46476">MPEGCGTWPALWTTGADPWPASGEIDIVEGVNRQRRNRVSLHTSYGCNMWGIDETNFAGTWAYSGDGLEARDCYVYATEHNTGCSIESIEDAFGEAFNEKGGGVYVLELKQAKHIRAWYFTHQEVPEDLRIGAPDPDKWAEAQKLPMAYFPLNENNCPGPSHFWGHRLVINTTFCGGWGGSLFSRTAGCAGDGQAACRAFVRDNPTSFKNAFWDFNFIHVYVPGAVSCGTTTTSTTTSSTFTNTEPPIYPPSSTSTSTVPPSLTENEWWQALYHFLALMAGYTESNRPPCLESDADYFGYDLQKYENFIYTAEQCRLLCVHTPGCFYFSFVQTTASCYLKNIQALRGRVAQQQVSKGNKFNKGEPSANFKTIWSQTFCEVPGSTHNFEFMQEGSIQGHPVLVRLRLSRGHICNKGHL</sequence>
<dbReference type="SUPFAM" id="SSF57414">
    <property type="entry name" value="Hairpin loop containing domain-like"/>
    <property type="match status" value="1"/>
</dbReference>
<protein>
    <submittedName>
        <fullName evidence="5">PAN domain-containing protein, putative</fullName>
    </submittedName>
</protein>
<keyword evidence="1" id="KW-0677">Repeat</keyword>
<dbReference type="Pfam" id="PF26113">
    <property type="entry name" value="GH16_XgeA"/>
    <property type="match status" value="1"/>
</dbReference>
<dbReference type="AlphaFoldDB" id="A0A0F7UIB5"/>
<feature type="region of interest" description="Disordered" evidence="3">
    <location>
        <begin position="236"/>
        <end position="259"/>
    </location>
</feature>
<dbReference type="SUPFAM" id="SSF49899">
    <property type="entry name" value="Concanavalin A-like lectins/glucanases"/>
    <property type="match status" value="1"/>
</dbReference>
<evidence type="ECO:0000256" key="2">
    <source>
        <dbReference type="ARBA" id="ARBA00023157"/>
    </source>
</evidence>
<reference evidence="5" key="1">
    <citation type="journal article" date="2015" name="PLoS ONE">
        <title>Comprehensive Evaluation of Toxoplasma gondii VEG and Neospora caninum LIV Genomes with Tachyzoite Stage Transcriptome and Proteome Defines Novel Transcript Features.</title>
        <authorList>
            <person name="Ramaprasad A."/>
            <person name="Mourier T."/>
            <person name="Naeem R."/>
            <person name="Malas T.B."/>
            <person name="Moussa E."/>
            <person name="Panigrahi A."/>
            <person name="Vermont S.J."/>
            <person name="Otto T.D."/>
            <person name="Wastling J."/>
            <person name="Pain A."/>
        </authorList>
    </citation>
    <scope>NUCLEOTIDE SEQUENCE</scope>
    <source>
        <strain evidence="5">Liverpool</strain>
    </source>
</reference>
<gene>
    <name evidence="5" type="ORF">BN1204_054650</name>
</gene>
<dbReference type="SMART" id="SM00223">
    <property type="entry name" value="APPLE"/>
    <property type="match status" value="1"/>
</dbReference>
<evidence type="ECO:0000259" key="4">
    <source>
        <dbReference type="SMART" id="SM00223"/>
    </source>
</evidence>
<dbReference type="PANTHER" id="PTHR10963:SF24">
    <property type="entry name" value="GLYCOSIDASE C21B10.07-RELATED"/>
    <property type="match status" value="1"/>
</dbReference>
<evidence type="ECO:0000256" key="3">
    <source>
        <dbReference type="SAM" id="MobiDB-lite"/>
    </source>
</evidence>